<sequence length="657" mass="70527">MIVATAGHIDHGKTLLVKTLTGVDTDRLPEEKARGISIDLGFAYWPLGDGALIGFVDVPGHERFIRNMLAGVCGIDFALLVVAADDGVMPQTVEHLQILHLLGIRQGIAVITKTDRVGPEQVAKIAAEVRALLAGTSLAGIPLLPASAITGDGIDALRRALVAAAGGMRTRRREGQHFRFAIDRAFTVVGSGTVVTGTVFNGQVKPDDRLVVSPVGMEVRVRGIQIRGIASACARAGERCAINLADIDVGAVARGDWLLHEALHAPSRRLEVNFTLLAHEQKPLAHWTPVHLHLATADVSARIAILRAETIAPGESKRLQLVLDKPVAAINGDRFILRDQSAARTLGGGVVLDPFAPATHRATPARLAVLAALEQTSASAAFAELLKIPDQAVDVARFEQVFNLTAERGTSLCQFADTELLGRERPVAMARSSAAALRERILLRLAEFHRGEPQAPGMNLELLRCELASYLAPDAFSSLLHKLVTGRKLEMTGSLLLLPGHDSTANALDERIWQAVLPALLRAGYVPPQTAALAASLGLKEQVLKDFLHRKSKTGEVMRVTEYRFYPKATLATLAANAAALARSSPGEMFTVAQYRDANAIGRTITIQILEFFDTLGITQRVGDLRKMRRDFAPILGPAEPVRALAVEPTGHRAAAE</sequence>
<dbReference type="GO" id="GO:0001514">
    <property type="term" value="P:selenocysteine incorporation"/>
    <property type="evidence" value="ECO:0007669"/>
    <property type="project" value="InterPro"/>
</dbReference>
<dbReference type="AlphaFoldDB" id="A0A1J5RH61"/>
<dbReference type="CDD" id="cd03696">
    <property type="entry name" value="SelB_II"/>
    <property type="match status" value="1"/>
</dbReference>
<dbReference type="GO" id="GO:0005525">
    <property type="term" value="F:GTP binding"/>
    <property type="evidence" value="ECO:0007669"/>
    <property type="project" value="UniProtKB-KW"/>
</dbReference>
<dbReference type="InterPro" id="IPR015191">
    <property type="entry name" value="SelB_WHD4"/>
</dbReference>
<evidence type="ECO:0000256" key="7">
    <source>
        <dbReference type="ARBA" id="ARBA00025526"/>
    </source>
</evidence>
<dbReference type="SUPFAM" id="SSF50465">
    <property type="entry name" value="EF-Tu/eEF-1alpha/eIF2-gamma C-terminal domain"/>
    <property type="match status" value="1"/>
</dbReference>
<dbReference type="EMBL" id="MLJW01000180">
    <property type="protein sequence ID" value="OIQ94754.1"/>
    <property type="molecule type" value="Genomic_DNA"/>
</dbReference>
<dbReference type="SUPFAM" id="SSF52540">
    <property type="entry name" value="P-loop containing nucleoside triphosphate hydrolases"/>
    <property type="match status" value="1"/>
</dbReference>
<dbReference type="Gene3D" id="3.40.50.300">
    <property type="entry name" value="P-loop containing nucleotide triphosphate hydrolases"/>
    <property type="match status" value="1"/>
</dbReference>
<dbReference type="CDD" id="cd15491">
    <property type="entry name" value="selB_III"/>
    <property type="match status" value="1"/>
</dbReference>
<evidence type="ECO:0000256" key="1">
    <source>
        <dbReference type="ARBA" id="ARBA00004496"/>
    </source>
</evidence>
<dbReference type="InterPro" id="IPR036388">
    <property type="entry name" value="WH-like_DNA-bd_sf"/>
</dbReference>
<evidence type="ECO:0000256" key="2">
    <source>
        <dbReference type="ARBA" id="ARBA00015953"/>
    </source>
</evidence>
<evidence type="ECO:0000256" key="3">
    <source>
        <dbReference type="ARBA" id="ARBA00022490"/>
    </source>
</evidence>
<dbReference type="InterPro" id="IPR009000">
    <property type="entry name" value="Transl_B-barrel_sf"/>
</dbReference>
<dbReference type="SUPFAM" id="SSF50447">
    <property type="entry name" value="Translation proteins"/>
    <property type="match status" value="1"/>
</dbReference>
<evidence type="ECO:0000313" key="10">
    <source>
        <dbReference type="EMBL" id="OIQ94754.1"/>
    </source>
</evidence>
<comment type="subcellular location">
    <subcellularLocation>
        <location evidence="1">Cytoplasm</location>
    </subcellularLocation>
</comment>
<dbReference type="InterPro" id="IPR000795">
    <property type="entry name" value="T_Tr_GTP-bd_dom"/>
</dbReference>
<keyword evidence="10" id="KW-0251">Elongation factor</keyword>
<name>A0A1J5RH61_9ZZZZ</name>
<dbReference type="InterPro" id="IPR009001">
    <property type="entry name" value="Transl_elong_EF1A/Init_IF2_C"/>
</dbReference>
<dbReference type="Gene3D" id="1.10.10.10">
    <property type="entry name" value="Winged helix-like DNA-binding domain superfamily/Winged helix DNA-binding domain"/>
    <property type="match status" value="1"/>
</dbReference>
<dbReference type="GO" id="GO:0003924">
    <property type="term" value="F:GTPase activity"/>
    <property type="evidence" value="ECO:0007669"/>
    <property type="project" value="InterPro"/>
</dbReference>
<dbReference type="GO" id="GO:0003723">
    <property type="term" value="F:RNA binding"/>
    <property type="evidence" value="ECO:0007669"/>
    <property type="project" value="InterPro"/>
</dbReference>
<dbReference type="Pfam" id="PF09106">
    <property type="entry name" value="WHD_2nd_SelB"/>
    <property type="match status" value="1"/>
</dbReference>
<dbReference type="PANTHER" id="PTHR43721:SF22">
    <property type="entry name" value="ELONGATION FACTOR TU, MITOCHONDRIAL"/>
    <property type="match status" value="1"/>
</dbReference>
<dbReference type="Pfam" id="PF00009">
    <property type="entry name" value="GTP_EFTU"/>
    <property type="match status" value="1"/>
</dbReference>
<dbReference type="InterPro" id="IPR027417">
    <property type="entry name" value="P-loop_NTPase"/>
</dbReference>
<dbReference type="SUPFAM" id="SSF46785">
    <property type="entry name" value="Winged helix' DNA-binding domain"/>
    <property type="match status" value="3"/>
</dbReference>
<dbReference type="PROSITE" id="PS51722">
    <property type="entry name" value="G_TR_2"/>
    <property type="match status" value="1"/>
</dbReference>
<feature type="domain" description="Tr-type G" evidence="9">
    <location>
        <begin position="1"/>
        <end position="169"/>
    </location>
</feature>
<keyword evidence="6" id="KW-0342">GTP-binding</keyword>
<evidence type="ECO:0000256" key="6">
    <source>
        <dbReference type="ARBA" id="ARBA00023134"/>
    </source>
</evidence>
<dbReference type="CDD" id="cd04171">
    <property type="entry name" value="SelB"/>
    <property type="match status" value="1"/>
</dbReference>
<dbReference type="InterPro" id="IPR057335">
    <property type="entry name" value="Beta-barrel_SelB"/>
</dbReference>
<dbReference type="Gene3D" id="1.10.10.2770">
    <property type="match status" value="1"/>
</dbReference>
<evidence type="ECO:0000256" key="8">
    <source>
        <dbReference type="ARBA" id="ARBA00031615"/>
    </source>
</evidence>
<accession>A0A1J5RH61</accession>
<dbReference type="InterPro" id="IPR050055">
    <property type="entry name" value="EF-Tu_GTPase"/>
</dbReference>
<comment type="function">
    <text evidence="7">Translation factor necessary for the incorporation of selenocysteine into proteins. It probably replaces EF-Tu for the insertion of selenocysteine directed by the UGA codon. SelB binds GTP and GDP.</text>
</comment>
<evidence type="ECO:0000256" key="4">
    <source>
        <dbReference type="ARBA" id="ARBA00022741"/>
    </source>
</evidence>
<dbReference type="Gene3D" id="2.40.30.10">
    <property type="entry name" value="Translation factors"/>
    <property type="match status" value="2"/>
</dbReference>
<proteinExistence type="predicted"/>
<keyword evidence="3" id="KW-0963">Cytoplasm</keyword>
<comment type="caution">
    <text evidence="10">The sequence shown here is derived from an EMBL/GenBank/DDBJ whole genome shotgun (WGS) entry which is preliminary data.</text>
</comment>
<evidence type="ECO:0000259" key="9">
    <source>
        <dbReference type="PROSITE" id="PS51722"/>
    </source>
</evidence>
<dbReference type="Pfam" id="PF09107">
    <property type="entry name" value="WHD_3rd_SelB"/>
    <property type="match status" value="1"/>
</dbReference>
<evidence type="ECO:0000256" key="5">
    <source>
        <dbReference type="ARBA" id="ARBA00022917"/>
    </source>
</evidence>
<organism evidence="10">
    <name type="scientific">mine drainage metagenome</name>
    <dbReference type="NCBI Taxonomy" id="410659"/>
    <lineage>
        <taxon>unclassified sequences</taxon>
        <taxon>metagenomes</taxon>
        <taxon>ecological metagenomes</taxon>
    </lineage>
</organism>
<dbReference type="InterPro" id="IPR015190">
    <property type="entry name" value="Elong_fac_SelB-wing-hlx_typ-2"/>
</dbReference>
<dbReference type="PANTHER" id="PTHR43721">
    <property type="entry name" value="ELONGATION FACTOR TU-RELATED"/>
    <property type="match status" value="1"/>
</dbReference>
<dbReference type="GO" id="GO:0005829">
    <property type="term" value="C:cytosol"/>
    <property type="evidence" value="ECO:0007669"/>
    <property type="project" value="TreeGrafter"/>
</dbReference>
<dbReference type="Pfam" id="PF03144">
    <property type="entry name" value="GTP_EFTU_D2"/>
    <property type="match status" value="1"/>
</dbReference>
<protein>
    <recommendedName>
        <fullName evidence="2">Selenocysteine-specific elongation factor</fullName>
    </recommendedName>
    <alternativeName>
        <fullName evidence="8">SelB translation factor</fullName>
    </alternativeName>
</protein>
<keyword evidence="5" id="KW-0648">Protein biosynthesis</keyword>
<gene>
    <name evidence="10" type="primary">selB_1</name>
    <name evidence="10" type="ORF">GALL_233080</name>
</gene>
<dbReference type="Pfam" id="PF25461">
    <property type="entry name" value="Beta-barrel_SelB"/>
    <property type="match status" value="1"/>
</dbReference>
<dbReference type="FunFam" id="3.40.50.300:FF:001064">
    <property type="entry name" value="Selenocysteine-specific translation elongation factor"/>
    <property type="match status" value="1"/>
</dbReference>
<keyword evidence="4" id="KW-0547">Nucleotide-binding</keyword>
<dbReference type="InterPro" id="IPR004535">
    <property type="entry name" value="Transl_elong_SelB"/>
</dbReference>
<dbReference type="GO" id="GO:0003746">
    <property type="term" value="F:translation elongation factor activity"/>
    <property type="evidence" value="ECO:0007669"/>
    <property type="project" value="UniProtKB-KW"/>
</dbReference>
<reference evidence="10" key="1">
    <citation type="submission" date="2016-10" db="EMBL/GenBank/DDBJ databases">
        <title>Sequence of Gallionella enrichment culture.</title>
        <authorList>
            <person name="Poehlein A."/>
            <person name="Muehling M."/>
            <person name="Daniel R."/>
        </authorList>
    </citation>
    <scope>NUCLEOTIDE SEQUENCE</scope>
</reference>
<dbReference type="InterPro" id="IPR036390">
    <property type="entry name" value="WH_DNA-bd_sf"/>
</dbReference>
<dbReference type="NCBIfam" id="TIGR00475">
    <property type="entry name" value="selB"/>
    <property type="match status" value="1"/>
</dbReference>
<dbReference type="InterPro" id="IPR004161">
    <property type="entry name" value="EFTu-like_2"/>
</dbReference>